<keyword evidence="8 14" id="KW-0030">Aminoacyl-tRNA synthetase</keyword>
<comment type="similarity">
    <text evidence="1">Belongs to the class-II aminoacyl-tRNA synthetase family.</text>
</comment>
<dbReference type="InterPro" id="IPR002319">
    <property type="entry name" value="Phenylalanyl-tRNA_Synthase"/>
</dbReference>
<evidence type="ECO:0000256" key="6">
    <source>
        <dbReference type="ARBA" id="ARBA00022917"/>
    </source>
</evidence>
<dbReference type="STRING" id="288992.SAMN04488522_1021175"/>
<dbReference type="GO" id="GO:0000049">
    <property type="term" value="F:tRNA binding"/>
    <property type="evidence" value="ECO:0007669"/>
    <property type="project" value="InterPro"/>
</dbReference>
<evidence type="ECO:0000313" key="15">
    <source>
        <dbReference type="Proteomes" id="UP000184287"/>
    </source>
</evidence>
<keyword evidence="15" id="KW-1185">Reference proteome</keyword>
<evidence type="ECO:0000256" key="4">
    <source>
        <dbReference type="ARBA" id="ARBA00022741"/>
    </source>
</evidence>
<keyword evidence="5" id="KW-0067">ATP-binding</keyword>
<proteinExistence type="inferred from homology"/>
<evidence type="ECO:0000256" key="3">
    <source>
        <dbReference type="ARBA" id="ARBA00022598"/>
    </source>
</evidence>
<comment type="function">
    <text evidence="11">Is responsible for the charging of tRNA(Phe) with phenylalanine in mitochondrial translation.</text>
</comment>
<dbReference type="SUPFAM" id="SSF55681">
    <property type="entry name" value="Class II aaRS and biotin synthetases"/>
    <property type="match status" value="1"/>
</dbReference>
<evidence type="ECO:0000256" key="11">
    <source>
        <dbReference type="ARBA" id="ARBA00057761"/>
    </source>
</evidence>
<evidence type="ECO:0000256" key="2">
    <source>
        <dbReference type="ARBA" id="ARBA00012814"/>
    </source>
</evidence>
<dbReference type="Pfam" id="PF01409">
    <property type="entry name" value="tRNA-synt_2d"/>
    <property type="match status" value="1"/>
</dbReference>
<dbReference type="FunFam" id="3.30.70.380:FF:000003">
    <property type="entry name" value="Phenylalanine--tRNA ligase chloroplastic/mitochondrial"/>
    <property type="match status" value="1"/>
</dbReference>
<dbReference type="GO" id="GO:0005737">
    <property type="term" value="C:cytoplasm"/>
    <property type="evidence" value="ECO:0007669"/>
    <property type="project" value="TreeGrafter"/>
</dbReference>
<gene>
    <name evidence="14" type="ORF">SAMN04488522_1021175</name>
</gene>
<feature type="domain" description="Aminoacyl-transfer RNA synthetases class-II family profile" evidence="12">
    <location>
        <begin position="137"/>
        <end position="285"/>
    </location>
</feature>
<evidence type="ECO:0000256" key="7">
    <source>
        <dbReference type="ARBA" id="ARBA00022946"/>
    </source>
</evidence>
<evidence type="ECO:0000256" key="9">
    <source>
        <dbReference type="ARBA" id="ARBA00031194"/>
    </source>
</evidence>
<dbReference type="EMBL" id="FQUQ01000002">
    <property type="protein sequence ID" value="SHF41329.1"/>
    <property type="molecule type" value="Genomic_DNA"/>
</dbReference>
<name>A0A1M5BFW3_9SPHI</name>
<sequence length="378" mass="44165">MSVAYGYQLQILLHEFLILSTATALSRTLNTTIDMNNIPKTINEKRSLKLHQNKLHPVCQLKEKIQRYFHDFTPFDNLSEVVSIEGNFDELLVPQDHPARSTNDTYYVDSAHVLRTQTSAHQNELLRRGYQSFVVTGDVYRKDTIDRTHYPVFHQMEVVKVLPKGTDALSDLKSTLSGLIEYLYPGKDYRFLDDSFPFTEPSVQIEVYQNEDWMEVLGAGVIHPKILENCNIEATGWAFGLGLDRLVLSYCNIPDIRYLWTTDERFLKQFKDGLSQFQEYSKYPPVFKDISFWVNGYTENRDELWSEYNNFCEIIREEGLDLVEDVTLQDKFQKEGRTSLSYRIAYRSGERTLSNEEINLIQEKIRTVLSDKFEIILR</sequence>
<dbReference type="InterPro" id="IPR036690">
    <property type="entry name" value="Fdx_antiC-bd_sf"/>
</dbReference>
<dbReference type="PANTHER" id="PTHR11538">
    <property type="entry name" value="PHENYLALANYL-TRNA SYNTHETASE"/>
    <property type="match status" value="1"/>
</dbReference>
<dbReference type="GO" id="GO:0004826">
    <property type="term" value="F:phenylalanine-tRNA ligase activity"/>
    <property type="evidence" value="ECO:0007669"/>
    <property type="project" value="UniProtKB-EC"/>
</dbReference>
<reference evidence="15" key="1">
    <citation type="submission" date="2016-11" db="EMBL/GenBank/DDBJ databases">
        <authorList>
            <person name="Varghese N."/>
            <person name="Submissions S."/>
        </authorList>
    </citation>
    <scope>NUCLEOTIDE SEQUENCE [LARGE SCALE GENOMIC DNA]</scope>
    <source>
        <strain evidence="15">DSM 16990</strain>
    </source>
</reference>
<keyword evidence="7" id="KW-0809">Transit peptide</keyword>
<evidence type="ECO:0000256" key="5">
    <source>
        <dbReference type="ARBA" id="ARBA00022840"/>
    </source>
</evidence>
<dbReference type="PROSITE" id="PS50862">
    <property type="entry name" value="AA_TRNA_LIGASE_II"/>
    <property type="match status" value="1"/>
</dbReference>
<dbReference type="GO" id="GO:0006432">
    <property type="term" value="P:phenylalanyl-tRNA aminoacylation"/>
    <property type="evidence" value="ECO:0007669"/>
    <property type="project" value="TreeGrafter"/>
</dbReference>
<dbReference type="Proteomes" id="UP000184287">
    <property type="component" value="Unassembled WGS sequence"/>
</dbReference>
<dbReference type="GO" id="GO:0005524">
    <property type="term" value="F:ATP binding"/>
    <property type="evidence" value="ECO:0007669"/>
    <property type="project" value="UniProtKB-KW"/>
</dbReference>
<dbReference type="SUPFAM" id="SSF54991">
    <property type="entry name" value="Anticodon-binding domain of PheRS"/>
    <property type="match status" value="1"/>
</dbReference>
<dbReference type="InterPro" id="IPR005121">
    <property type="entry name" value="Fdx_antiC-bd"/>
</dbReference>
<dbReference type="CDD" id="cd00496">
    <property type="entry name" value="PheRS_alpha_core"/>
    <property type="match status" value="1"/>
</dbReference>
<evidence type="ECO:0000256" key="8">
    <source>
        <dbReference type="ARBA" id="ARBA00023146"/>
    </source>
</evidence>
<dbReference type="SMART" id="SM00896">
    <property type="entry name" value="FDX-ACB"/>
    <property type="match status" value="1"/>
</dbReference>
<keyword evidence="3" id="KW-0436">Ligase</keyword>
<evidence type="ECO:0000259" key="12">
    <source>
        <dbReference type="PROSITE" id="PS50862"/>
    </source>
</evidence>
<dbReference type="Gene3D" id="3.30.70.380">
    <property type="entry name" value="Ferrodoxin-fold anticodon-binding domain"/>
    <property type="match status" value="1"/>
</dbReference>
<dbReference type="Gene3D" id="3.30.930.10">
    <property type="entry name" value="Bira Bifunctional Protein, Domain 2"/>
    <property type="match status" value="2"/>
</dbReference>
<dbReference type="PANTHER" id="PTHR11538:SF41">
    <property type="entry name" value="PHENYLALANINE--TRNA LIGASE, MITOCHONDRIAL"/>
    <property type="match status" value="1"/>
</dbReference>
<dbReference type="PROSITE" id="PS51447">
    <property type="entry name" value="FDX_ACB"/>
    <property type="match status" value="1"/>
</dbReference>
<accession>A0A1M5BFW3</accession>
<protein>
    <recommendedName>
        <fullName evidence="2">phenylalanine--tRNA ligase</fullName>
        <ecNumber evidence="2">6.1.1.20</ecNumber>
    </recommendedName>
    <alternativeName>
        <fullName evidence="9">Phenylalanyl-tRNA synthetase</fullName>
    </alternativeName>
</protein>
<dbReference type="EC" id="6.1.1.20" evidence="2"/>
<organism evidence="14 15">
    <name type="scientific">Pedobacter caeni</name>
    <dbReference type="NCBI Taxonomy" id="288992"/>
    <lineage>
        <taxon>Bacteria</taxon>
        <taxon>Pseudomonadati</taxon>
        <taxon>Bacteroidota</taxon>
        <taxon>Sphingobacteriia</taxon>
        <taxon>Sphingobacteriales</taxon>
        <taxon>Sphingobacteriaceae</taxon>
        <taxon>Pedobacter</taxon>
    </lineage>
</organism>
<evidence type="ECO:0000256" key="1">
    <source>
        <dbReference type="ARBA" id="ARBA00008226"/>
    </source>
</evidence>
<evidence type="ECO:0000256" key="10">
    <source>
        <dbReference type="ARBA" id="ARBA00049255"/>
    </source>
</evidence>
<dbReference type="AlphaFoldDB" id="A0A1M5BFW3"/>
<dbReference type="InterPro" id="IPR006195">
    <property type="entry name" value="aa-tRNA-synth_II"/>
</dbReference>
<comment type="catalytic activity">
    <reaction evidence="10">
        <text>tRNA(Phe) + L-phenylalanine + ATP = L-phenylalanyl-tRNA(Phe) + AMP + diphosphate + H(+)</text>
        <dbReference type="Rhea" id="RHEA:19413"/>
        <dbReference type="Rhea" id="RHEA-COMP:9668"/>
        <dbReference type="Rhea" id="RHEA-COMP:9699"/>
        <dbReference type="ChEBI" id="CHEBI:15378"/>
        <dbReference type="ChEBI" id="CHEBI:30616"/>
        <dbReference type="ChEBI" id="CHEBI:33019"/>
        <dbReference type="ChEBI" id="CHEBI:58095"/>
        <dbReference type="ChEBI" id="CHEBI:78442"/>
        <dbReference type="ChEBI" id="CHEBI:78531"/>
        <dbReference type="ChEBI" id="CHEBI:456215"/>
        <dbReference type="EC" id="6.1.1.20"/>
    </reaction>
</comment>
<dbReference type="Pfam" id="PF03147">
    <property type="entry name" value="FDX-ACB"/>
    <property type="match status" value="1"/>
</dbReference>
<dbReference type="InterPro" id="IPR045864">
    <property type="entry name" value="aa-tRNA-synth_II/BPL/LPL"/>
</dbReference>
<keyword evidence="6" id="KW-0648">Protein biosynthesis</keyword>
<keyword evidence="4" id="KW-0547">Nucleotide-binding</keyword>
<evidence type="ECO:0000313" key="14">
    <source>
        <dbReference type="EMBL" id="SHF41329.1"/>
    </source>
</evidence>
<feature type="domain" description="FDX-ACB" evidence="13">
    <location>
        <begin position="281"/>
        <end position="378"/>
    </location>
</feature>
<evidence type="ECO:0000259" key="13">
    <source>
        <dbReference type="PROSITE" id="PS51447"/>
    </source>
</evidence>